<protein>
    <recommendedName>
        <fullName evidence="5">Exodeoxyribonuclease 7 large subunit</fullName>
        <ecNumber evidence="5">3.1.11.6</ecNumber>
    </recommendedName>
    <alternativeName>
        <fullName evidence="5">Exodeoxyribonuclease VII large subunit</fullName>
        <shortName evidence="5">Exonuclease VII large subunit</shortName>
    </alternativeName>
</protein>
<comment type="function">
    <text evidence="5">Bidirectionally degrades single-stranded DNA into large acid-insoluble oligonucleotides, which are then degraded further into small acid-soluble oligonucleotides.</text>
</comment>
<keyword evidence="3 5" id="KW-0378">Hydrolase</keyword>
<evidence type="ECO:0000256" key="1">
    <source>
        <dbReference type="ARBA" id="ARBA00022490"/>
    </source>
</evidence>
<dbReference type="RefSeq" id="WP_169255601.1">
    <property type="nucleotide sequence ID" value="NZ_WTVN01000009.1"/>
</dbReference>
<evidence type="ECO:0000256" key="3">
    <source>
        <dbReference type="ARBA" id="ARBA00022801"/>
    </source>
</evidence>
<feature type="domain" description="OB-fold nucleic acid binding" evidence="8">
    <location>
        <begin position="22"/>
        <end position="114"/>
    </location>
</feature>
<evidence type="ECO:0000256" key="2">
    <source>
        <dbReference type="ARBA" id="ARBA00022722"/>
    </source>
</evidence>
<evidence type="ECO:0000313" key="9">
    <source>
        <dbReference type="EMBL" id="NMG43703.1"/>
    </source>
</evidence>
<evidence type="ECO:0000313" key="10">
    <source>
        <dbReference type="Proteomes" id="UP000623795"/>
    </source>
</evidence>
<keyword evidence="4 5" id="KW-0269">Exonuclease</keyword>
<sequence length="458" mass="49953">MQNSTSLPYDDSGAPRGAGRAISVSELNRMAREALESRIPLLWVSGEISNLTRAPSGHLYFTLKDSQAQVRCTMWRNRSQLLPFRPENGMRVDARALVTLYEARGDFQLNVEALRQTGQGDLFEAFLRLKEKLATEGLFDPAAKRALPHYPRRLGVVTSPAAAAWKDVLATLQRRAPHLEVVLYPAPVQGADAGARLADAVRSADARAAADGIDLLLVVRGGGSIEDLWAFNDESLARAIRACPVPVVSGVGHETDFTIADFAADVRAATPTGAAELASAGYHAARARLGEIGRSLSAGMDRRVHGLAQRLDRAALRLVHPRERLGLARERSERLGVRLHAAMSRRLERLRASQQVLRLRLVARRPDLQREMERCVRAGRRLAQAGEQIVQRRAERLATIAAHLQHLAPQAVLARGYSITRDADGRILRAAGDATIGGEVSVELAIGRLRAIVNSTEA</sequence>
<dbReference type="InterPro" id="IPR020579">
    <property type="entry name" value="Exonuc_VII_lsu_C"/>
</dbReference>
<name>A0ABX1PX37_9RHOO</name>
<dbReference type="Pfam" id="PF02601">
    <property type="entry name" value="Exonuc_VII_L"/>
    <property type="match status" value="1"/>
</dbReference>
<dbReference type="PANTHER" id="PTHR30008">
    <property type="entry name" value="EXODEOXYRIBONUCLEASE 7 LARGE SUBUNIT"/>
    <property type="match status" value="1"/>
</dbReference>
<evidence type="ECO:0000256" key="5">
    <source>
        <dbReference type="HAMAP-Rule" id="MF_00378"/>
    </source>
</evidence>
<gene>
    <name evidence="5" type="primary">xseA</name>
    <name evidence="9" type="ORF">GPA22_08155</name>
</gene>
<comment type="similarity">
    <text evidence="5 6">Belongs to the XseA family.</text>
</comment>
<evidence type="ECO:0000256" key="6">
    <source>
        <dbReference type="RuleBase" id="RU004355"/>
    </source>
</evidence>
<proteinExistence type="inferred from homology"/>
<dbReference type="EC" id="3.1.11.6" evidence="5"/>
<dbReference type="EMBL" id="WTVN01000009">
    <property type="protein sequence ID" value="NMG43703.1"/>
    <property type="molecule type" value="Genomic_DNA"/>
</dbReference>
<dbReference type="PANTHER" id="PTHR30008:SF0">
    <property type="entry name" value="EXODEOXYRIBONUCLEASE 7 LARGE SUBUNIT"/>
    <property type="match status" value="1"/>
</dbReference>
<comment type="subunit">
    <text evidence="5">Heterooligomer composed of large and small subunits.</text>
</comment>
<comment type="catalytic activity">
    <reaction evidence="5 6">
        <text>Exonucleolytic cleavage in either 5'- to 3'- or 3'- to 5'-direction to yield nucleoside 5'-phosphates.</text>
        <dbReference type="EC" id="3.1.11.6"/>
    </reaction>
</comment>
<feature type="domain" description="Exonuclease VII large subunit C-terminal" evidence="7">
    <location>
        <begin position="138"/>
        <end position="451"/>
    </location>
</feature>
<dbReference type="CDD" id="cd04489">
    <property type="entry name" value="ExoVII_LU_OBF"/>
    <property type="match status" value="1"/>
</dbReference>
<keyword evidence="10" id="KW-1185">Reference proteome</keyword>
<organism evidence="9 10">
    <name type="scientific">Aromatoleum toluvorans</name>
    <dbReference type="NCBI Taxonomy" id="92002"/>
    <lineage>
        <taxon>Bacteria</taxon>
        <taxon>Pseudomonadati</taxon>
        <taxon>Pseudomonadota</taxon>
        <taxon>Betaproteobacteria</taxon>
        <taxon>Rhodocyclales</taxon>
        <taxon>Rhodocyclaceae</taxon>
        <taxon>Aromatoleum</taxon>
    </lineage>
</organism>
<evidence type="ECO:0000256" key="4">
    <source>
        <dbReference type="ARBA" id="ARBA00022839"/>
    </source>
</evidence>
<dbReference type="InterPro" id="IPR003753">
    <property type="entry name" value="Exonuc_VII_L"/>
</dbReference>
<evidence type="ECO:0000259" key="7">
    <source>
        <dbReference type="Pfam" id="PF02601"/>
    </source>
</evidence>
<evidence type="ECO:0000259" key="8">
    <source>
        <dbReference type="Pfam" id="PF13742"/>
    </source>
</evidence>
<reference evidence="9 10" key="1">
    <citation type="submission" date="2019-12" db="EMBL/GenBank/DDBJ databases">
        <title>Comparative genomics gives insights into the taxonomy of the Azoarcus-Aromatoleum group and reveals separate origins of nif in the plant-associated Azoarcus and non-plant-associated Aromatoleum sub-groups.</title>
        <authorList>
            <person name="Lafos M."/>
            <person name="Maluk M."/>
            <person name="Batista M."/>
            <person name="Junghare M."/>
            <person name="Carmona M."/>
            <person name="Faoro H."/>
            <person name="Cruz L.M."/>
            <person name="Battistoni F."/>
            <person name="De Souza E."/>
            <person name="Pedrosa F."/>
            <person name="Chen W.-M."/>
            <person name="Poole P.S."/>
            <person name="Dixon R.A."/>
            <person name="James E.K."/>
        </authorList>
    </citation>
    <scope>NUCLEOTIDE SEQUENCE [LARGE SCALE GENOMIC DNA]</scope>
    <source>
        <strain evidence="9 10">Td21</strain>
    </source>
</reference>
<dbReference type="Proteomes" id="UP000623795">
    <property type="component" value="Unassembled WGS sequence"/>
</dbReference>
<dbReference type="Pfam" id="PF13742">
    <property type="entry name" value="tRNA_anti_2"/>
    <property type="match status" value="1"/>
</dbReference>
<comment type="subcellular location">
    <subcellularLocation>
        <location evidence="5 6">Cytoplasm</location>
    </subcellularLocation>
</comment>
<dbReference type="HAMAP" id="MF_00378">
    <property type="entry name" value="Exonuc_7_L"/>
    <property type="match status" value="1"/>
</dbReference>
<keyword evidence="2 5" id="KW-0540">Nuclease</keyword>
<keyword evidence="1 5" id="KW-0963">Cytoplasm</keyword>
<accession>A0ABX1PX37</accession>
<dbReference type="InterPro" id="IPR025824">
    <property type="entry name" value="OB-fold_nuc-bd_dom"/>
</dbReference>
<comment type="caution">
    <text evidence="9">The sequence shown here is derived from an EMBL/GenBank/DDBJ whole genome shotgun (WGS) entry which is preliminary data.</text>
</comment>
<dbReference type="NCBIfam" id="TIGR00237">
    <property type="entry name" value="xseA"/>
    <property type="match status" value="1"/>
</dbReference>